<sequence>MKNGDLGYDQMQPNTLKHSDDKPEIDFWSGLPSEIKQAIDRARAELDRGEGVLHSRVMADVKSTFLNK</sequence>
<dbReference type="OrthoDB" id="1373932at2"/>
<comment type="caution">
    <text evidence="2">The sequence shown here is derived from an EMBL/GenBank/DDBJ whole genome shotgun (WGS) entry which is preliminary data.</text>
</comment>
<dbReference type="AlphaFoldDB" id="A0A839S9B9"/>
<accession>A0A839S9B9</accession>
<proteinExistence type="predicted"/>
<evidence type="ECO:0000313" key="3">
    <source>
        <dbReference type="Proteomes" id="UP000539265"/>
    </source>
</evidence>
<protein>
    <submittedName>
        <fullName evidence="2">Uncharacterized protein</fullName>
    </submittedName>
</protein>
<keyword evidence="3" id="KW-1185">Reference proteome</keyword>
<dbReference type="EMBL" id="JACHWX010000002">
    <property type="protein sequence ID" value="MBB3054731.1"/>
    <property type="molecule type" value="Genomic_DNA"/>
</dbReference>
<organism evidence="2 3">
    <name type="scientific">Mucilaginibacter gotjawali</name>
    <dbReference type="NCBI Taxonomy" id="1550579"/>
    <lineage>
        <taxon>Bacteria</taxon>
        <taxon>Pseudomonadati</taxon>
        <taxon>Bacteroidota</taxon>
        <taxon>Sphingobacteriia</taxon>
        <taxon>Sphingobacteriales</taxon>
        <taxon>Sphingobacteriaceae</taxon>
        <taxon>Mucilaginibacter</taxon>
    </lineage>
</organism>
<evidence type="ECO:0000256" key="1">
    <source>
        <dbReference type="SAM" id="MobiDB-lite"/>
    </source>
</evidence>
<name>A0A839S9B9_9SPHI</name>
<gene>
    <name evidence="2" type="ORF">FHS11_001141</name>
</gene>
<dbReference type="Proteomes" id="UP000539265">
    <property type="component" value="Unassembled WGS sequence"/>
</dbReference>
<dbReference type="RefSeq" id="WP_157750748.1">
    <property type="nucleotide sequence ID" value="NZ_AP017313.1"/>
</dbReference>
<evidence type="ECO:0000313" key="2">
    <source>
        <dbReference type="EMBL" id="MBB3054731.1"/>
    </source>
</evidence>
<reference evidence="2" key="1">
    <citation type="submission" date="2020-08" db="EMBL/GenBank/DDBJ databases">
        <title>Genomic Encyclopedia of Type Strains, Phase III (KMG-III): the genomes of soil and plant-associated and newly described type strains.</title>
        <authorList>
            <person name="Whitman W."/>
        </authorList>
    </citation>
    <scope>NUCLEOTIDE SEQUENCE [LARGE SCALE GENOMIC DNA]</scope>
    <source>
        <strain evidence="2">CECT 8628</strain>
    </source>
</reference>
<feature type="region of interest" description="Disordered" evidence="1">
    <location>
        <begin position="1"/>
        <end position="23"/>
    </location>
</feature>